<protein>
    <recommendedName>
        <fullName evidence="2">Helicase HerA central domain-containing protein</fullName>
    </recommendedName>
</protein>
<reference evidence="1" key="1">
    <citation type="journal article" date="2014" name="Front. Microbiol.">
        <title>High frequency of phylogenetically diverse reductive dehalogenase-homologous genes in deep subseafloor sedimentary metagenomes.</title>
        <authorList>
            <person name="Kawai M."/>
            <person name="Futagami T."/>
            <person name="Toyoda A."/>
            <person name="Takaki Y."/>
            <person name="Nishi S."/>
            <person name="Hori S."/>
            <person name="Arai W."/>
            <person name="Tsubouchi T."/>
            <person name="Morono Y."/>
            <person name="Uchiyama I."/>
            <person name="Ito T."/>
            <person name="Fujiyama A."/>
            <person name="Inagaki F."/>
            <person name="Takami H."/>
        </authorList>
    </citation>
    <scope>NUCLEOTIDE SEQUENCE</scope>
    <source>
        <strain evidence="1">Expedition CK06-06</strain>
    </source>
</reference>
<proteinExistence type="predicted"/>
<feature type="non-terminal residue" evidence="1">
    <location>
        <position position="1"/>
    </location>
</feature>
<feature type="non-terminal residue" evidence="1">
    <location>
        <position position="79"/>
    </location>
</feature>
<evidence type="ECO:0008006" key="2">
    <source>
        <dbReference type="Google" id="ProtNLM"/>
    </source>
</evidence>
<dbReference type="InterPro" id="IPR027417">
    <property type="entry name" value="P-loop_NTPase"/>
</dbReference>
<dbReference type="EMBL" id="BARW01041965">
    <property type="protein sequence ID" value="GAJ19284.1"/>
    <property type="molecule type" value="Genomic_DNA"/>
</dbReference>
<gene>
    <name evidence="1" type="ORF">S12H4_62505</name>
</gene>
<sequence>GQFFLSFYLIIGDLSLSYMTEVNRNKNPITPFAITDYRDIQKKFGIKEKNRRGHIYIIGKTGTGKSTLIENMAISDIKS</sequence>
<accession>X1UP57</accession>
<dbReference type="SUPFAM" id="SSF52540">
    <property type="entry name" value="P-loop containing nucleoside triphosphate hydrolases"/>
    <property type="match status" value="1"/>
</dbReference>
<comment type="caution">
    <text evidence="1">The sequence shown here is derived from an EMBL/GenBank/DDBJ whole genome shotgun (WGS) entry which is preliminary data.</text>
</comment>
<name>X1UP57_9ZZZZ</name>
<organism evidence="1">
    <name type="scientific">marine sediment metagenome</name>
    <dbReference type="NCBI Taxonomy" id="412755"/>
    <lineage>
        <taxon>unclassified sequences</taxon>
        <taxon>metagenomes</taxon>
        <taxon>ecological metagenomes</taxon>
    </lineage>
</organism>
<evidence type="ECO:0000313" key="1">
    <source>
        <dbReference type="EMBL" id="GAJ19284.1"/>
    </source>
</evidence>
<dbReference type="Gene3D" id="3.40.50.300">
    <property type="entry name" value="P-loop containing nucleotide triphosphate hydrolases"/>
    <property type="match status" value="1"/>
</dbReference>
<dbReference type="AlphaFoldDB" id="X1UP57"/>